<proteinExistence type="predicted"/>
<evidence type="ECO:0000313" key="3">
    <source>
        <dbReference type="Proteomes" id="UP000193355"/>
    </source>
</evidence>
<dbReference type="InterPro" id="IPR011990">
    <property type="entry name" value="TPR-like_helical_dom_sf"/>
</dbReference>
<dbReference type="GO" id="GO:0003677">
    <property type="term" value="F:DNA binding"/>
    <property type="evidence" value="ECO:0007669"/>
    <property type="project" value="UniProtKB-KW"/>
</dbReference>
<feature type="domain" description="Bacterial transcriptional activator" evidence="1">
    <location>
        <begin position="92"/>
        <end position="227"/>
    </location>
</feature>
<dbReference type="InterPro" id="IPR027417">
    <property type="entry name" value="P-loop_NTPase"/>
</dbReference>
<dbReference type="Gene3D" id="1.10.10.10">
    <property type="entry name" value="Winged helix-like DNA-binding domain superfamily/Winged helix DNA-binding domain"/>
    <property type="match status" value="1"/>
</dbReference>
<dbReference type="PANTHER" id="PTHR35807">
    <property type="entry name" value="TRANSCRIPTIONAL REGULATOR REDD-RELATED"/>
    <property type="match status" value="1"/>
</dbReference>
<evidence type="ECO:0000313" key="2">
    <source>
        <dbReference type="EMBL" id="SMG33088.1"/>
    </source>
</evidence>
<dbReference type="Proteomes" id="UP000193355">
    <property type="component" value="Unassembled WGS sequence"/>
</dbReference>
<gene>
    <name evidence="2" type="ORF">SAMN06275492_11811</name>
</gene>
<dbReference type="OrthoDB" id="190810at2"/>
<dbReference type="RefSeq" id="WP_085544781.1">
    <property type="nucleotide sequence ID" value="NZ_FXBB01000018.1"/>
</dbReference>
<dbReference type="SMART" id="SM01043">
    <property type="entry name" value="BTAD"/>
    <property type="match status" value="1"/>
</dbReference>
<dbReference type="EMBL" id="FXBB01000018">
    <property type="protein sequence ID" value="SMG33088.1"/>
    <property type="molecule type" value="Genomic_DNA"/>
</dbReference>
<dbReference type="SUPFAM" id="SSF48452">
    <property type="entry name" value="TPR-like"/>
    <property type="match status" value="1"/>
</dbReference>
<protein>
    <submittedName>
        <fullName evidence="2">DNA-binding transcriptional activator of the SARP family</fullName>
    </submittedName>
</protein>
<dbReference type="Gene3D" id="1.25.40.10">
    <property type="entry name" value="Tetratricopeptide repeat domain"/>
    <property type="match status" value="1"/>
</dbReference>
<reference evidence="3" key="1">
    <citation type="submission" date="2017-04" db="EMBL/GenBank/DDBJ databases">
        <authorList>
            <person name="Varghese N."/>
            <person name="Submissions S."/>
        </authorList>
    </citation>
    <scope>NUCLEOTIDE SEQUENCE [LARGE SCALE GENOMIC DNA]</scope>
    <source>
        <strain evidence="3">USBA 82</strain>
    </source>
</reference>
<dbReference type="AlphaFoldDB" id="A0A1X7JYW8"/>
<dbReference type="Gene3D" id="3.40.50.300">
    <property type="entry name" value="P-loop containing nucleotide triphosphate hydrolases"/>
    <property type="match status" value="1"/>
</dbReference>
<dbReference type="Pfam" id="PF03704">
    <property type="entry name" value="BTAD"/>
    <property type="match status" value="1"/>
</dbReference>
<accession>A0A1X7JYW8</accession>
<dbReference type="SUPFAM" id="SSF52540">
    <property type="entry name" value="P-loop containing nucleoside triphosphate hydrolases"/>
    <property type="match status" value="1"/>
</dbReference>
<sequence length="930" mass="105726">MYARLFGPPSLSLRGEPVAFPFKKVEALSYILITEGGASRTWLAQHLWPEKDERSGAKNLRNALYQLRSIMPQSTILSNNSRISIASGKVRSDLDFLSDLESLGERDLKRLGLPYLEGFYLEGTEEFNHWLQSKRDYFRDLYVKNLRHQAEKATLSGEDDRSVMLLTNALSIAPWDEEIAKKLMESLGKQGNLSRIVETYAALSTRLRNEMGIDPSPETTDLYKSIFQKLDSVSVQPRDDFSKGLWGRDGEKAQILNLIANQDERPLCISLWGAEGSGRTAVLNRILRDHSDMVGKSIVCSISHQNRGNPWHDLYQVATRYGLFLNSDAPFREQGRDIADFIGKRSQEGRITFFLDEVRFIGREEIELMKMVLSSEPENLTVLMVDHPETFGDNDRWLGAMAAEGKIRYRSIKILPFGPRECGMFCRHVLGITEDIPLPDEEERIYEETLGLPVCLSALSELYAQGRGLEDLGNRLEFPIRAMSNRLSPVHIDIMETLSIIDEPVSLDILRGHMTEGNLEPELIKLEKMDLLKAEISVDGNAALAVVHPQIKAFFRRSAPKLKRHFVSQRMLAKSLERDPLGFYPPSLCLRDIDRSKEGGSLEQRIEAHGRYLRLLVRAKCEGFPPIEDGILKKVERDSRNWSKEIDRLTLQIQALFQRSVGSSENIRSLQNRFEATTGFHRLWAGELDRGKRHLIGALEESVRRGDRSLSIECLHGLCLLAIRTEDDDLLSRYGKEIEIASEGNRLNRAIALRMRGVAMARSGFIEEGRQQLTLSLEILEDLKNLGQRYSSLFSMVESSLGKIALDNDDLPSAEIHLRKAMMALMRSEVHQGRWIIHIMTAQLMWLKGDHEGLSEHLAQAEEYRDEIIFGDLGVLFNSLCAYDHHVKGDLQGAARHLKRAHFSATWLVKKDRSMDFLEQLESYIAATVK</sequence>
<evidence type="ECO:0000259" key="1">
    <source>
        <dbReference type="SMART" id="SM01043"/>
    </source>
</evidence>
<name>A0A1X7JYW8_9BACT</name>
<keyword evidence="3" id="KW-1185">Reference proteome</keyword>
<dbReference type="InterPro" id="IPR051677">
    <property type="entry name" value="AfsR-DnrI-RedD_regulator"/>
</dbReference>
<dbReference type="InterPro" id="IPR005158">
    <property type="entry name" value="BTAD"/>
</dbReference>
<keyword evidence="2" id="KW-0238">DNA-binding</keyword>
<organism evidence="2 3">
    <name type="scientific">Dethiosulfovibrio salsuginis</name>
    <dbReference type="NCBI Taxonomy" id="561720"/>
    <lineage>
        <taxon>Bacteria</taxon>
        <taxon>Thermotogati</taxon>
        <taxon>Synergistota</taxon>
        <taxon>Synergistia</taxon>
        <taxon>Synergistales</taxon>
        <taxon>Dethiosulfovibrionaceae</taxon>
        <taxon>Dethiosulfovibrio</taxon>
    </lineage>
</organism>
<dbReference type="STRING" id="561720.SAMN06275492_11811"/>
<dbReference type="InterPro" id="IPR036388">
    <property type="entry name" value="WH-like_DNA-bd_sf"/>
</dbReference>